<evidence type="ECO:0000256" key="5">
    <source>
        <dbReference type="ARBA" id="ARBA00022692"/>
    </source>
</evidence>
<comment type="caution">
    <text evidence="9">The sequence shown here is derived from an EMBL/GenBank/DDBJ whole genome shotgun (WGS) entry which is preliminary data.</text>
</comment>
<dbReference type="EMBL" id="JAASQV010000003">
    <property type="protein sequence ID" value="NIJ66372.1"/>
    <property type="molecule type" value="Genomic_DNA"/>
</dbReference>
<evidence type="ECO:0000256" key="6">
    <source>
        <dbReference type="ARBA" id="ARBA00022989"/>
    </source>
</evidence>
<proteinExistence type="predicted"/>
<dbReference type="InterPro" id="IPR050297">
    <property type="entry name" value="LipidA_mod_glycosyltrf_83"/>
</dbReference>
<reference evidence="9 10" key="1">
    <citation type="submission" date="2020-03" db="EMBL/GenBank/DDBJ databases">
        <title>Genomic Encyclopedia of Type Strains, Phase IV (KMG-IV): sequencing the most valuable type-strain genomes for metagenomic binning, comparative biology and taxonomic classification.</title>
        <authorList>
            <person name="Goeker M."/>
        </authorList>
    </citation>
    <scope>NUCLEOTIDE SEQUENCE [LARGE SCALE GENOMIC DNA]</scope>
    <source>
        <strain evidence="9 10">DSM 4733</strain>
    </source>
</reference>
<evidence type="ECO:0000313" key="9">
    <source>
        <dbReference type="EMBL" id="NIJ66372.1"/>
    </source>
</evidence>
<evidence type="ECO:0000256" key="1">
    <source>
        <dbReference type="ARBA" id="ARBA00004651"/>
    </source>
</evidence>
<feature type="transmembrane region" description="Helical" evidence="8">
    <location>
        <begin position="109"/>
        <end position="128"/>
    </location>
</feature>
<feature type="transmembrane region" description="Helical" evidence="8">
    <location>
        <begin position="159"/>
        <end position="176"/>
    </location>
</feature>
<dbReference type="GO" id="GO:0016763">
    <property type="term" value="F:pentosyltransferase activity"/>
    <property type="evidence" value="ECO:0007669"/>
    <property type="project" value="TreeGrafter"/>
</dbReference>
<dbReference type="RefSeq" id="WP_167300719.1">
    <property type="nucleotide sequence ID" value="NZ_JAASQV010000003.1"/>
</dbReference>
<dbReference type="Proteomes" id="UP000564677">
    <property type="component" value="Unassembled WGS sequence"/>
</dbReference>
<protein>
    <submittedName>
        <fullName evidence="9">4-amino-4-deoxy-L-arabinose transferase-like glycosyltransferase</fullName>
    </submittedName>
</protein>
<organism evidence="9 10">
    <name type="scientific">Sphingomonas leidyi</name>
    <dbReference type="NCBI Taxonomy" id="68569"/>
    <lineage>
        <taxon>Bacteria</taxon>
        <taxon>Pseudomonadati</taxon>
        <taxon>Pseudomonadota</taxon>
        <taxon>Alphaproteobacteria</taxon>
        <taxon>Sphingomonadales</taxon>
        <taxon>Sphingomonadaceae</taxon>
        <taxon>Sphingomonas</taxon>
    </lineage>
</organism>
<feature type="transmembrane region" description="Helical" evidence="8">
    <location>
        <begin position="182"/>
        <end position="199"/>
    </location>
</feature>
<feature type="transmembrane region" description="Helical" evidence="8">
    <location>
        <begin position="206"/>
        <end position="231"/>
    </location>
</feature>
<dbReference type="GO" id="GO:0009103">
    <property type="term" value="P:lipopolysaccharide biosynthetic process"/>
    <property type="evidence" value="ECO:0007669"/>
    <property type="project" value="UniProtKB-ARBA"/>
</dbReference>
<feature type="transmembrane region" description="Helical" evidence="8">
    <location>
        <begin position="134"/>
        <end position="152"/>
    </location>
</feature>
<sequence length="486" mass="52205">MTRVQARRNAAWFLILLMFAVAVRWRDFGNPAIHVDEQYYLLVGDRMLHGALPYLDIWDRKPVGLFLLFAGMRLLPGDGVLAYQLVATLCAASTGLIVALGARRLGARPLGALLAACAYVLWLSFLSGRGGQTPVYYNLLMAAGGYLALCLPERARRREIGAIIVSGAVACLLAGLAIQIKYTPLVEGAFFGLVHLWYLHRAGARVALTVGAAILWGALGIAPTLAAILYFEALGPAAFDTFWFSNFASIALRRGYPASKIAARLAGTTAQLSPFILAAILARRFSDRGEALAVCLAWLAAALIAFAMIGAFFDHYALPLLAPLAMIAGLALGASRLAQGFMAVAALALAAFHLSTERDYRAGIYAAAREIEAHSRAGCPYVFAGDSALYVLAHACVPTRYAFPSTLAYAAEQGATGTDEAAEVRRIIAGRPPVIVTLDAPLSPWNEDSKAVIDAALRRDYALALSQPREDERLLVYVRRGLPARR</sequence>
<comment type="subcellular location">
    <subcellularLocation>
        <location evidence="1">Cell membrane</location>
        <topology evidence="1">Multi-pass membrane protein</topology>
    </subcellularLocation>
</comment>
<keyword evidence="7 8" id="KW-0472">Membrane</keyword>
<evidence type="ECO:0000313" key="10">
    <source>
        <dbReference type="Proteomes" id="UP000564677"/>
    </source>
</evidence>
<feature type="transmembrane region" description="Helical" evidence="8">
    <location>
        <begin position="81"/>
        <end position="102"/>
    </location>
</feature>
<dbReference type="PANTHER" id="PTHR33908:SF11">
    <property type="entry name" value="MEMBRANE PROTEIN"/>
    <property type="match status" value="1"/>
</dbReference>
<gene>
    <name evidence="9" type="ORF">FHR20_003345</name>
</gene>
<dbReference type="GO" id="GO:0005886">
    <property type="term" value="C:plasma membrane"/>
    <property type="evidence" value="ECO:0007669"/>
    <property type="project" value="UniProtKB-SubCell"/>
</dbReference>
<evidence type="ECO:0000256" key="4">
    <source>
        <dbReference type="ARBA" id="ARBA00022679"/>
    </source>
</evidence>
<name>A0A7X5ZWM8_9SPHN</name>
<keyword evidence="6 8" id="KW-1133">Transmembrane helix</keyword>
<feature type="transmembrane region" description="Helical" evidence="8">
    <location>
        <begin position="325"/>
        <end position="352"/>
    </location>
</feature>
<evidence type="ECO:0000256" key="7">
    <source>
        <dbReference type="ARBA" id="ARBA00023136"/>
    </source>
</evidence>
<dbReference type="PANTHER" id="PTHR33908">
    <property type="entry name" value="MANNOSYLTRANSFERASE YKCB-RELATED"/>
    <property type="match status" value="1"/>
</dbReference>
<keyword evidence="5 8" id="KW-0812">Transmembrane</keyword>
<evidence type="ECO:0000256" key="8">
    <source>
        <dbReference type="SAM" id="Phobius"/>
    </source>
</evidence>
<accession>A0A7X5ZWM8</accession>
<keyword evidence="2" id="KW-1003">Cell membrane</keyword>
<keyword evidence="4 9" id="KW-0808">Transferase</keyword>
<evidence type="ECO:0000256" key="3">
    <source>
        <dbReference type="ARBA" id="ARBA00022676"/>
    </source>
</evidence>
<feature type="transmembrane region" description="Helical" evidence="8">
    <location>
        <begin position="291"/>
        <end position="313"/>
    </location>
</feature>
<evidence type="ECO:0000256" key="2">
    <source>
        <dbReference type="ARBA" id="ARBA00022475"/>
    </source>
</evidence>
<dbReference type="AlphaFoldDB" id="A0A7X5ZWM8"/>
<keyword evidence="3" id="KW-0328">Glycosyltransferase</keyword>
<feature type="transmembrane region" description="Helical" evidence="8">
    <location>
        <begin position="261"/>
        <end position="282"/>
    </location>
</feature>
<keyword evidence="10" id="KW-1185">Reference proteome</keyword>